<gene>
    <name evidence="12" type="ORF">EC604_23270</name>
</gene>
<dbReference type="InterPro" id="IPR013762">
    <property type="entry name" value="Integrase-like_cat_sf"/>
</dbReference>
<keyword evidence="8" id="KW-0131">Cell cycle</keyword>
<proteinExistence type="predicted"/>
<dbReference type="InterPro" id="IPR044068">
    <property type="entry name" value="CB"/>
</dbReference>
<evidence type="ECO:0000256" key="3">
    <source>
        <dbReference type="ARBA" id="ARBA00022618"/>
    </source>
</evidence>
<dbReference type="Proteomes" id="UP000323664">
    <property type="component" value="Unassembled WGS sequence"/>
</dbReference>
<dbReference type="Gene3D" id="1.10.150.130">
    <property type="match status" value="1"/>
</dbReference>
<dbReference type="EMBL" id="RIAS01000016">
    <property type="protein sequence ID" value="KAA8786752.1"/>
    <property type="molecule type" value="Genomic_DNA"/>
</dbReference>
<evidence type="ECO:0000256" key="8">
    <source>
        <dbReference type="ARBA" id="ARBA00023306"/>
    </source>
</evidence>
<dbReference type="PANTHER" id="PTHR30349">
    <property type="entry name" value="PHAGE INTEGRASE-RELATED"/>
    <property type="match status" value="1"/>
</dbReference>
<accession>A0A5M9WYZ0</accession>
<evidence type="ECO:0000259" key="10">
    <source>
        <dbReference type="PROSITE" id="PS51898"/>
    </source>
</evidence>
<dbReference type="InterPro" id="IPR010998">
    <property type="entry name" value="Integrase_recombinase_N"/>
</dbReference>
<organism evidence="12 13">
    <name type="scientific">Paenibacillus amylolyticus</name>
    <dbReference type="NCBI Taxonomy" id="1451"/>
    <lineage>
        <taxon>Bacteria</taxon>
        <taxon>Bacillati</taxon>
        <taxon>Bacillota</taxon>
        <taxon>Bacilli</taxon>
        <taxon>Bacillales</taxon>
        <taxon>Paenibacillaceae</taxon>
        <taxon>Paenibacillus</taxon>
    </lineage>
</organism>
<evidence type="ECO:0000256" key="9">
    <source>
        <dbReference type="PROSITE-ProRule" id="PRU01248"/>
    </source>
</evidence>
<name>A0A5M9WYZ0_PAEAM</name>
<dbReference type="GO" id="GO:0051301">
    <property type="term" value="P:cell division"/>
    <property type="evidence" value="ECO:0007669"/>
    <property type="project" value="UniProtKB-KW"/>
</dbReference>
<keyword evidence="2" id="KW-0963">Cytoplasm</keyword>
<feature type="domain" description="Tyr recombinase" evidence="10">
    <location>
        <begin position="148"/>
        <end position="345"/>
    </location>
</feature>
<comment type="subcellular location">
    <subcellularLocation>
        <location evidence="1">Cytoplasm</location>
    </subcellularLocation>
</comment>
<evidence type="ECO:0000259" key="11">
    <source>
        <dbReference type="PROSITE" id="PS51900"/>
    </source>
</evidence>
<evidence type="ECO:0000256" key="2">
    <source>
        <dbReference type="ARBA" id="ARBA00022490"/>
    </source>
</evidence>
<dbReference type="OrthoDB" id="283809at2"/>
<evidence type="ECO:0000256" key="6">
    <source>
        <dbReference type="ARBA" id="ARBA00023125"/>
    </source>
</evidence>
<dbReference type="GO" id="GO:0003677">
    <property type="term" value="F:DNA binding"/>
    <property type="evidence" value="ECO:0007669"/>
    <property type="project" value="UniProtKB-UniRule"/>
</dbReference>
<reference evidence="12 13" key="1">
    <citation type="journal article" date="2019" name="J. Ind. Microbiol. Biotechnol.">
        <title>Paenibacillus amylolyticus 27C64 has a diverse set of carbohydrate-active enzymes and complete pectin deconstruction system.</title>
        <authorList>
            <person name="Keggi C."/>
            <person name="Doran-Peterson J."/>
        </authorList>
    </citation>
    <scope>NUCLEOTIDE SEQUENCE [LARGE SCALE GENOMIC DNA]</scope>
    <source>
        <strain evidence="12 13">27C64</strain>
    </source>
</reference>
<dbReference type="PROSITE" id="PS51898">
    <property type="entry name" value="TYR_RECOMBINASE"/>
    <property type="match status" value="1"/>
</dbReference>
<dbReference type="GO" id="GO:0007059">
    <property type="term" value="P:chromosome segregation"/>
    <property type="evidence" value="ECO:0007669"/>
    <property type="project" value="UniProtKB-KW"/>
</dbReference>
<dbReference type="GO" id="GO:0005737">
    <property type="term" value="C:cytoplasm"/>
    <property type="evidence" value="ECO:0007669"/>
    <property type="project" value="UniProtKB-SubCell"/>
</dbReference>
<sequence length="345" mass="40272">MKVQERRDLEVLLVLLKEMPLPVKVFIEHKLDDMLSPSSGLEYVRDFRIFFNWITPKLWPQVESTCDLTLEKFNDINQEHVEHFVQHLTSSRNLQYSSMLRKFNSLRSLFGFLHQEFDNSGFPVLRRNVFATFIMERPKNHVEIARQIQNKILHVSEIPSFVKFIQEGVTEQNNVQAQWFHNLNRDRDVSIITLLLESGIIVSDIVNLDLGDIDLKDGYLIVTRQQAKVQMSHRIMFGENAKHYLHEYLKIRTNNYAPQESEQALFLAKPNGETHGKRISKRTIQAMVKKYAVKFGASEVTVRQLTHSFGVQYAGTNNVRNMKQQLAQRNIESLEKYLILSSLID</sequence>
<dbReference type="PANTHER" id="PTHR30349:SF77">
    <property type="entry name" value="TYROSINE RECOMBINASE XERC"/>
    <property type="match status" value="1"/>
</dbReference>
<feature type="domain" description="Core-binding (CB)" evidence="11">
    <location>
        <begin position="21"/>
        <end position="114"/>
    </location>
</feature>
<dbReference type="SUPFAM" id="SSF56349">
    <property type="entry name" value="DNA breaking-rejoining enzymes"/>
    <property type="match status" value="1"/>
</dbReference>
<comment type="caution">
    <text evidence="12">The sequence shown here is derived from an EMBL/GenBank/DDBJ whole genome shotgun (WGS) entry which is preliminary data.</text>
</comment>
<evidence type="ECO:0000313" key="12">
    <source>
        <dbReference type="EMBL" id="KAA8786752.1"/>
    </source>
</evidence>
<dbReference type="GO" id="GO:0015074">
    <property type="term" value="P:DNA integration"/>
    <property type="evidence" value="ECO:0007669"/>
    <property type="project" value="UniProtKB-KW"/>
</dbReference>
<keyword evidence="6 9" id="KW-0238">DNA-binding</keyword>
<keyword evidence="3" id="KW-0132">Cell division</keyword>
<dbReference type="RefSeq" id="WP_123066443.1">
    <property type="nucleotide sequence ID" value="NZ_RIAS01000016.1"/>
</dbReference>
<keyword evidence="7" id="KW-0233">DNA recombination</keyword>
<dbReference type="GO" id="GO:0006310">
    <property type="term" value="P:DNA recombination"/>
    <property type="evidence" value="ECO:0007669"/>
    <property type="project" value="UniProtKB-KW"/>
</dbReference>
<dbReference type="PROSITE" id="PS51900">
    <property type="entry name" value="CB"/>
    <property type="match status" value="1"/>
</dbReference>
<keyword evidence="4" id="KW-0159">Chromosome partition</keyword>
<dbReference type="InterPro" id="IPR002104">
    <property type="entry name" value="Integrase_catalytic"/>
</dbReference>
<dbReference type="Gene3D" id="1.10.443.10">
    <property type="entry name" value="Intergrase catalytic core"/>
    <property type="match status" value="1"/>
</dbReference>
<evidence type="ECO:0000256" key="5">
    <source>
        <dbReference type="ARBA" id="ARBA00022908"/>
    </source>
</evidence>
<evidence type="ECO:0000313" key="13">
    <source>
        <dbReference type="Proteomes" id="UP000323664"/>
    </source>
</evidence>
<evidence type="ECO:0000256" key="1">
    <source>
        <dbReference type="ARBA" id="ARBA00004496"/>
    </source>
</evidence>
<evidence type="ECO:0000256" key="4">
    <source>
        <dbReference type="ARBA" id="ARBA00022829"/>
    </source>
</evidence>
<dbReference type="InterPro" id="IPR011010">
    <property type="entry name" value="DNA_brk_join_enz"/>
</dbReference>
<keyword evidence="5" id="KW-0229">DNA integration</keyword>
<evidence type="ECO:0000256" key="7">
    <source>
        <dbReference type="ARBA" id="ARBA00023172"/>
    </source>
</evidence>
<dbReference type="Pfam" id="PF00589">
    <property type="entry name" value="Phage_integrase"/>
    <property type="match status" value="1"/>
</dbReference>
<dbReference type="InterPro" id="IPR050090">
    <property type="entry name" value="Tyrosine_recombinase_XerCD"/>
</dbReference>
<protein>
    <submittedName>
        <fullName evidence="12">Tyrosine-type recombinase/integrase</fullName>
    </submittedName>
</protein>
<dbReference type="AlphaFoldDB" id="A0A5M9WYZ0"/>